<feature type="binding site" evidence="10">
    <location>
        <position position="183"/>
    </location>
    <ligand>
        <name>a divalent metal cation</name>
        <dbReference type="ChEBI" id="CHEBI:60240"/>
        <label>2</label>
    </ligand>
</feature>
<dbReference type="Pfam" id="PF01026">
    <property type="entry name" value="TatD_DNase"/>
    <property type="match status" value="1"/>
</dbReference>
<proteinExistence type="inferred from homology"/>
<dbReference type="FunFam" id="3.20.20.140:FF:000018">
    <property type="entry name" value="3'-5' ssDNA/RNA exonuclease TatD"/>
    <property type="match status" value="1"/>
</dbReference>
<evidence type="ECO:0000313" key="12">
    <source>
        <dbReference type="Proteomes" id="UP000015104"/>
    </source>
</evidence>
<keyword evidence="4 10" id="KW-0479">Metal-binding</keyword>
<keyword evidence="2" id="KW-0963">Cytoplasm</keyword>
<dbReference type="SUPFAM" id="SSF51556">
    <property type="entry name" value="Metallo-dependent hydrolases"/>
    <property type="match status" value="1"/>
</dbReference>
<dbReference type="EMBL" id="CAEY01001355">
    <property type="status" value="NOT_ANNOTATED_CDS"/>
    <property type="molecule type" value="Genomic_DNA"/>
</dbReference>
<dbReference type="GO" id="GO:0005829">
    <property type="term" value="C:cytosol"/>
    <property type="evidence" value="ECO:0007669"/>
    <property type="project" value="TreeGrafter"/>
</dbReference>
<protein>
    <recommendedName>
        <fullName evidence="8">Deoxyribonuclease TATDN1</fullName>
    </recommendedName>
</protein>
<keyword evidence="7" id="KW-0460">Magnesium</keyword>
<keyword evidence="5" id="KW-0378">Hydrolase</keyword>
<dbReference type="GO" id="GO:0046872">
    <property type="term" value="F:metal ion binding"/>
    <property type="evidence" value="ECO:0007669"/>
    <property type="project" value="UniProtKB-KW"/>
</dbReference>
<dbReference type="InterPro" id="IPR018228">
    <property type="entry name" value="DNase_TatD-rel_CS"/>
</dbReference>
<evidence type="ECO:0000256" key="7">
    <source>
        <dbReference type="ARBA" id="ARBA00022842"/>
    </source>
</evidence>
<evidence type="ECO:0000256" key="5">
    <source>
        <dbReference type="ARBA" id="ARBA00022801"/>
    </source>
</evidence>
<keyword evidence="12" id="KW-1185">Reference proteome</keyword>
<dbReference type="eggNOG" id="KOG3020">
    <property type="taxonomic scope" value="Eukaryota"/>
</dbReference>
<dbReference type="PANTHER" id="PTHR10060:SF15">
    <property type="entry name" value="DEOXYRIBONUCLEASE TATDN1"/>
    <property type="match status" value="1"/>
</dbReference>
<evidence type="ECO:0000256" key="10">
    <source>
        <dbReference type="PIRSR" id="PIRSR005902-1"/>
    </source>
</evidence>
<evidence type="ECO:0000256" key="9">
    <source>
        <dbReference type="ARBA" id="ARBA00045223"/>
    </source>
</evidence>
<feature type="binding site" evidence="10">
    <location>
        <position position="122"/>
    </location>
    <ligand>
        <name>a divalent metal cation</name>
        <dbReference type="ChEBI" id="CHEBI:60240"/>
        <label>1</label>
    </ligand>
</feature>
<keyword evidence="6" id="KW-0269">Exonuclease</keyword>
<dbReference type="PROSITE" id="PS01090">
    <property type="entry name" value="TATD_2"/>
    <property type="match status" value="1"/>
</dbReference>
<dbReference type="Proteomes" id="UP000015104">
    <property type="component" value="Unassembled WGS sequence"/>
</dbReference>
<dbReference type="STRING" id="32264.T1K1Q4"/>
<dbReference type="AlphaFoldDB" id="T1K1Q4"/>
<dbReference type="PIRSF" id="PIRSF005902">
    <property type="entry name" value="DNase_TatD"/>
    <property type="match status" value="1"/>
</dbReference>
<evidence type="ECO:0000256" key="1">
    <source>
        <dbReference type="ARBA" id="ARBA00009275"/>
    </source>
</evidence>
<dbReference type="CDD" id="cd01310">
    <property type="entry name" value="TatD_DNAse"/>
    <property type="match status" value="1"/>
</dbReference>
<accession>T1K1Q4</accession>
<comment type="similarity">
    <text evidence="1">Belongs to the metallo-dependent hydrolases superfamily. TatD-type hydrolase family.</text>
</comment>
<keyword evidence="3" id="KW-0540">Nuclease</keyword>
<evidence type="ECO:0000256" key="6">
    <source>
        <dbReference type="ARBA" id="ARBA00022839"/>
    </source>
</evidence>
<sequence>MSSVSNPIANETDEAELMKKLGLDSETYLLVDIGANLTNKKYARDLDGVIQRAKDSGVQKIMVTGTCVQSSQDSLRLTRLYPTTLYSTAGVHPHDAKTWTDETETFIRDLAANNSEVVAIGECGLDFNRNFSPPETQLEVFEKQVQIACDLKKPLFVHEREAHEDMVKILTKYSSRLPPTVIHCFTGTIDEAKKYIELGYYIGLTGFLWKDKSDNGVRKTLEEKVIPLDRLMVETDAPFMYPNTRANKLPEKVKKTLTDRSLSFLERYCTFQRNEPCSLPVTVEMVSAFLEAKPEDVALKTSFNALKVFGLT</sequence>
<dbReference type="InterPro" id="IPR032466">
    <property type="entry name" value="Metal_Hydrolase"/>
</dbReference>
<dbReference type="InterPro" id="IPR001130">
    <property type="entry name" value="TatD-like"/>
</dbReference>
<name>T1K1Q4_TETUR</name>
<evidence type="ECO:0000256" key="3">
    <source>
        <dbReference type="ARBA" id="ARBA00022722"/>
    </source>
</evidence>
<dbReference type="HOGENOM" id="CLU_031506_1_2_1"/>
<dbReference type="PANTHER" id="PTHR10060">
    <property type="entry name" value="TATD FAMILY DEOXYRIBONUCLEASE"/>
    <property type="match status" value="1"/>
</dbReference>
<reference evidence="12" key="1">
    <citation type="submission" date="2011-08" db="EMBL/GenBank/DDBJ databases">
        <authorList>
            <person name="Rombauts S."/>
        </authorList>
    </citation>
    <scope>NUCLEOTIDE SEQUENCE</scope>
    <source>
        <strain evidence="12">London</strain>
    </source>
</reference>
<organism evidence="11 12">
    <name type="scientific">Tetranychus urticae</name>
    <name type="common">Two-spotted spider mite</name>
    <dbReference type="NCBI Taxonomy" id="32264"/>
    <lineage>
        <taxon>Eukaryota</taxon>
        <taxon>Metazoa</taxon>
        <taxon>Ecdysozoa</taxon>
        <taxon>Arthropoda</taxon>
        <taxon>Chelicerata</taxon>
        <taxon>Arachnida</taxon>
        <taxon>Acari</taxon>
        <taxon>Acariformes</taxon>
        <taxon>Trombidiformes</taxon>
        <taxon>Prostigmata</taxon>
        <taxon>Eleutherengona</taxon>
        <taxon>Raphignathae</taxon>
        <taxon>Tetranychoidea</taxon>
        <taxon>Tetranychidae</taxon>
        <taxon>Tetranychus</taxon>
    </lineage>
</organism>
<dbReference type="InterPro" id="IPR050891">
    <property type="entry name" value="TatD-type_Hydrolase"/>
</dbReference>
<dbReference type="GO" id="GO:0008310">
    <property type="term" value="F:single-stranded DNA 3'-5' DNA exonuclease activity"/>
    <property type="evidence" value="ECO:0007669"/>
    <property type="project" value="TreeGrafter"/>
</dbReference>
<evidence type="ECO:0000256" key="2">
    <source>
        <dbReference type="ARBA" id="ARBA00022490"/>
    </source>
</evidence>
<comment type="function">
    <text evidence="9">Deoxyribonuclease which catalyzes (in vitro) the decatenation of kinetoplast DNA, which are circular DNA catenated to each other, producing linear DNA molecules. Plays an important role in chromosomal segregation and cell cycle progression during eye development probably via its DNA decatenation activity.</text>
</comment>
<feature type="binding site" evidence="10">
    <location>
        <position position="158"/>
    </location>
    <ligand>
        <name>a divalent metal cation</name>
        <dbReference type="ChEBI" id="CHEBI:60240"/>
        <label>2</label>
    </ligand>
</feature>
<reference evidence="11" key="2">
    <citation type="submission" date="2015-06" db="UniProtKB">
        <authorList>
            <consortium name="EnsemblMetazoa"/>
        </authorList>
    </citation>
    <scope>IDENTIFICATION</scope>
</reference>
<evidence type="ECO:0000256" key="8">
    <source>
        <dbReference type="ARBA" id="ARBA00039767"/>
    </source>
</evidence>
<dbReference type="EnsemblMetazoa" id="tetur04g02240.1">
    <property type="protein sequence ID" value="tetur04g02240.1"/>
    <property type="gene ID" value="tetur04g02240"/>
</dbReference>
<evidence type="ECO:0000256" key="4">
    <source>
        <dbReference type="ARBA" id="ARBA00022723"/>
    </source>
</evidence>
<evidence type="ECO:0000313" key="11">
    <source>
        <dbReference type="EnsemblMetazoa" id="tetur04g02240.1"/>
    </source>
</evidence>
<feature type="binding site" evidence="10">
    <location>
        <position position="236"/>
    </location>
    <ligand>
        <name>a divalent metal cation</name>
        <dbReference type="ChEBI" id="CHEBI:60240"/>
        <label>1</label>
    </ligand>
</feature>
<dbReference type="Gene3D" id="3.20.20.140">
    <property type="entry name" value="Metal-dependent hydrolases"/>
    <property type="match status" value="1"/>
</dbReference>